<name>F8PAQ5_SERL9</name>
<dbReference type="RefSeq" id="XP_007323328.1">
    <property type="nucleotide sequence ID" value="XM_007323266.1"/>
</dbReference>
<reference evidence="2" key="1">
    <citation type="journal article" date="2011" name="Science">
        <title>The plant cell wall-decomposing machinery underlies the functional diversity of forest fungi.</title>
        <authorList>
            <person name="Eastwood D.C."/>
            <person name="Floudas D."/>
            <person name="Binder M."/>
            <person name="Majcherczyk A."/>
            <person name="Schneider P."/>
            <person name="Aerts A."/>
            <person name="Asiegbu F.O."/>
            <person name="Baker S.E."/>
            <person name="Barry K."/>
            <person name="Bendiksby M."/>
            <person name="Blumentritt M."/>
            <person name="Coutinho P.M."/>
            <person name="Cullen D."/>
            <person name="de Vries R.P."/>
            <person name="Gathman A."/>
            <person name="Goodell B."/>
            <person name="Henrissat B."/>
            <person name="Ihrmark K."/>
            <person name="Kauserud H."/>
            <person name="Kohler A."/>
            <person name="LaButti K."/>
            <person name="Lapidus A."/>
            <person name="Lavin J.L."/>
            <person name="Lee Y.-H."/>
            <person name="Lindquist E."/>
            <person name="Lilly W."/>
            <person name="Lucas S."/>
            <person name="Morin E."/>
            <person name="Murat C."/>
            <person name="Oguiza J.A."/>
            <person name="Park J."/>
            <person name="Pisabarro A.G."/>
            <person name="Riley R."/>
            <person name="Rosling A."/>
            <person name="Salamov A."/>
            <person name="Schmidt O."/>
            <person name="Schmutz J."/>
            <person name="Skrede I."/>
            <person name="Stenlid J."/>
            <person name="Wiebenga A."/>
            <person name="Xie X."/>
            <person name="Kuees U."/>
            <person name="Hibbett D.S."/>
            <person name="Hoffmeister D."/>
            <person name="Hoegberg N."/>
            <person name="Martin F."/>
            <person name="Grigoriev I.V."/>
            <person name="Watkinson S.C."/>
        </authorList>
    </citation>
    <scope>NUCLEOTIDE SEQUENCE [LARGE SCALE GENOMIC DNA]</scope>
    <source>
        <strain evidence="2">S7.9</strain>
    </source>
</reference>
<dbReference type="OrthoDB" id="5210591at2759"/>
<dbReference type="GeneID" id="18821153"/>
<dbReference type="KEGG" id="sla:SERLADRAFT_478356"/>
<dbReference type="AlphaFoldDB" id="F8PAQ5"/>
<protein>
    <recommendedName>
        <fullName evidence="3">Aminoglycoside phosphotransferase domain-containing protein</fullName>
    </recommendedName>
</protein>
<dbReference type="EMBL" id="GL945442">
    <property type="protein sequence ID" value="EGO19893.1"/>
    <property type="molecule type" value="Genomic_DNA"/>
</dbReference>
<dbReference type="HOGENOM" id="CLU_064976_0_0_1"/>
<sequence>MSPITLTLDQAQRIVTVHVFPAASISSFAEVSNDSYSYTTSTKAYFIQIKPESISASESQSPLPTSYILLISRPPAQTSPSSPDPSLSLPLATIHKLLTSISTSTSIRLPSIRAIDTSLTDKEIPYHWLLLDVPALPPSRAQLTTVPLSTLRRLGTLTPRQDALIDVQLGIYLKELHGVQNEYFGVPDSPYSSTDTSTTPSFSIPGFTGAEGADGFNFDEDLTQYSWQDTFTLLLDTLLDELSTSSQSDITKYVPDIQAHIPAIRAHLARAMGSFLFDDVEMPSLLWVTGAEEDVFVVVPRAMMDQLQPEFDELSSSSHFDPSVAYILPTFTHALWGDPLLEALFMPPRPSWPFAQGYTRESINVNDELTNLAATVSEDSSLGVVDNPLIVFPRQRTKRIWYTLYLALLVLYEHTREDAGQGELASECSCHTKLAWASDTVPRCVEALKEAPCY</sequence>
<proteinExistence type="predicted"/>
<dbReference type="Proteomes" id="UP000008064">
    <property type="component" value="Unassembled WGS sequence"/>
</dbReference>
<gene>
    <name evidence="1" type="ORF">SERLADRAFT_478356</name>
</gene>
<evidence type="ECO:0000313" key="1">
    <source>
        <dbReference type="EMBL" id="EGO19893.1"/>
    </source>
</evidence>
<accession>F8PAQ5</accession>
<evidence type="ECO:0000313" key="2">
    <source>
        <dbReference type="Proteomes" id="UP000008064"/>
    </source>
</evidence>
<evidence type="ECO:0008006" key="3">
    <source>
        <dbReference type="Google" id="ProtNLM"/>
    </source>
</evidence>
<organism evidence="2">
    <name type="scientific">Serpula lacrymans var. lacrymans (strain S7.9)</name>
    <name type="common">Dry rot fungus</name>
    <dbReference type="NCBI Taxonomy" id="578457"/>
    <lineage>
        <taxon>Eukaryota</taxon>
        <taxon>Fungi</taxon>
        <taxon>Dikarya</taxon>
        <taxon>Basidiomycota</taxon>
        <taxon>Agaricomycotina</taxon>
        <taxon>Agaricomycetes</taxon>
        <taxon>Agaricomycetidae</taxon>
        <taxon>Boletales</taxon>
        <taxon>Coniophorineae</taxon>
        <taxon>Serpulaceae</taxon>
        <taxon>Serpula</taxon>
    </lineage>
</organism>